<evidence type="ECO:0000256" key="4">
    <source>
        <dbReference type="ARBA" id="ARBA00022960"/>
    </source>
</evidence>
<keyword evidence="5 7" id="KW-0573">Peptidoglycan synthesis</keyword>
<dbReference type="InterPro" id="IPR005490">
    <property type="entry name" value="LD_TPept_cat_dom"/>
</dbReference>
<evidence type="ECO:0000259" key="9">
    <source>
        <dbReference type="PROSITE" id="PS52029"/>
    </source>
</evidence>
<dbReference type="PROSITE" id="PS51257">
    <property type="entry name" value="PROKAR_LIPOPROTEIN"/>
    <property type="match status" value="1"/>
</dbReference>
<evidence type="ECO:0000256" key="8">
    <source>
        <dbReference type="SAM" id="SignalP"/>
    </source>
</evidence>
<protein>
    <recommendedName>
        <fullName evidence="9">L,D-TPase catalytic domain-containing protein</fullName>
    </recommendedName>
</protein>
<dbReference type="InterPro" id="IPR036365">
    <property type="entry name" value="PGBD-like_sf"/>
</dbReference>
<keyword evidence="3" id="KW-0808">Transferase</keyword>
<dbReference type="RefSeq" id="WP_187256112.1">
    <property type="nucleotide sequence ID" value="NZ_JBHULF010000014.1"/>
</dbReference>
<dbReference type="Gene3D" id="2.40.440.10">
    <property type="entry name" value="L,D-transpeptidase catalytic domain-like"/>
    <property type="match status" value="1"/>
</dbReference>
<reference evidence="10 11" key="1">
    <citation type="submission" date="2016-07" db="EMBL/GenBank/DDBJ databases">
        <title>Genome analysis of Flavihumibacter stibioxidans YS-17.</title>
        <authorList>
            <person name="Shi K."/>
            <person name="Han Y."/>
            <person name="Wang G."/>
        </authorList>
    </citation>
    <scope>NUCLEOTIDE SEQUENCE [LARGE SCALE GENOMIC DNA]</scope>
    <source>
        <strain evidence="10 11">YS-17</strain>
    </source>
</reference>
<evidence type="ECO:0000256" key="7">
    <source>
        <dbReference type="PROSITE-ProRule" id="PRU01373"/>
    </source>
</evidence>
<dbReference type="SUPFAM" id="SSF141523">
    <property type="entry name" value="L,D-transpeptidase catalytic domain-like"/>
    <property type="match status" value="1"/>
</dbReference>
<dbReference type="Gene3D" id="1.10.101.10">
    <property type="entry name" value="PGBD-like superfamily/PGBD"/>
    <property type="match status" value="1"/>
</dbReference>
<feature type="domain" description="L,D-TPase catalytic" evidence="9">
    <location>
        <begin position="321"/>
        <end position="477"/>
    </location>
</feature>
<dbReference type="Pfam" id="PF01471">
    <property type="entry name" value="PG_binding_1"/>
    <property type="match status" value="1"/>
</dbReference>
<dbReference type="SUPFAM" id="SSF47090">
    <property type="entry name" value="PGBD-like"/>
    <property type="match status" value="1"/>
</dbReference>
<keyword evidence="11" id="KW-1185">Reference proteome</keyword>
<evidence type="ECO:0000256" key="6">
    <source>
        <dbReference type="ARBA" id="ARBA00023316"/>
    </source>
</evidence>
<keyword evidence="6 7" id="KW-0961">Cell wall biogenesis/degradation</keyword>
<feature type="chain" id="PRO_5045989744" description="L,D-TPase catalytic domain-containing protein" evidence="8">
    <location>
        <begin position="16"/>
        <end position="534"/>
    </location>
</feature>
<dbReference type="InterPro" id="IPR002477">
    <property type="entry name" value="Peptidoglycan-bd-like"/>
</dbReference>
<feature type="active site" description="Proton donor/acceptor" evidence="7">
    <location>
        <position position="432"/>
    </location>
</feature>
<comment type="caution">
    <text evidence="10">The sequence shown here is derived from an EMBL/GenBank/DDBJ whole genome shotgun (WGS) entry which is preliminary data.</text>
</comment>
<dbReference type="InterPro" id="IPR045380">
    <property type="entry name" value="LD_TPept_scaffold_dom"/>
</dbReference>
<keyword evidence="4 7" id="KW-0133">Cell shape</keyword>
<comment type="pathway">
    <text evidence="1 7">Cell wall biogenesis; peptidoglycan biosynthesis.</text>
</comment>
<evidence type="ECO:0000256" key="2">
    <source>
        <dbReference type="ARBA" id="ARBA00005992"/>
    </source>
</evidence>
<dbReference type="Proteomes" id="UP000765802">
    <property type="component" value="Unassembled WGS sequence"/>
</dbReference>
<keyword evidence="8" id="KW-0732">Signal</keyword>
<evidence type="ECO:0000256" key="1">
    <source>
        <dbReference type="ARBA" id="ARBA00004752"/>
    </source>
</evidence>
<dbReference type="InterPro" id="IPR052905">
    <property type="entry name" value="LD-transpeptidase_YkuD-like"/>
</dbReference>
<dbReference type="InterPro" id="IPR038063">
    <property type="entry name" value="Transpep_catalytic_dom"/>
</dbReference>
<dbReference type="InterPro" id="IPR036366">
    <property type="entry name" value="PGBDSf"/>
</dbReference>
<dbReference type="PROSITE" id="PS52029">
    <property type="entry name" value="LD_TPASE"/>
    <property type="match status" value="1"/>
</dbReference>
<proteinExistence type="inferred from homology"/>
<organism evidence="10 11">
    <name type="scientific">Flavihumibacter stibioxidans</name>
    <dbReference type="NCBI Taxonomy" id="1834163"/>
    <lineage>
        <taxon>Bacteria</taxon>
        <taxon>Pseudomonadati</taxon>
        <taxon>Bacteroidota</taxon>
        <taxon>Chitinophagia</taxon>
        <taxon>Chitinophagales</taxon>
        <taxon>Chitinophagaceae</taxon>
        <taxon>Flavihumibacter</taxon>
    </lineage>
</organism>
<gene>
    <name evidence="10" type="ORF">BC349_06910</name>
</gene>
<evidence type="ECO:0000313" key="10">
    <source>
        <dbReference type="EMBL" id="MBC6490756.1"/>
    </source>
</evidence>
<evidence type="ECO:0000256" key="3">
    <source>
        <dbReference type="ARBA" id="ARBA00022679"/>
    </source>
</evidence>
<comment type="similarity">
    <text evidence="2">Belongs to the YkuD family.</text>
</comment>
<dbReference type="EMBL" id="MBUA01000012">
    <property type="protein sequence ID" value="MBC6490756.1"/>
    <property type="molecule type" value="Genomic_DNA"/>
</dbReference>
<feature type="active site" description="Nucleophile" evidence="7">
    <location>
        <position position="451"/>
    </location>
</feature>
<sequence>MKPLSFFLALCLAFAACKQSSSNGHKMAKIARDTAISDTNSFSTLFFDSTSLETWLAGRSMPDTAKALFRNFYNQRNYQYAWFDSTGIAEQAGHFWNLQQNYLAYSGDSSIFNPYLQRWADSVNSYGPKAIPDSARLLVEWGLTGQFFRYANKAYMGDRRLNARDLEWFIPRKRVDLLSMLDTLVRVKGKDIDRYEPVNKQYGLLREQLKRYYEIERQGAWDPLVAKKKKLVTGDTGMVILQVKKRLALTGDLPLADSSNLFTPELEAAVKHFQFRYGLKEDGVIGGATLREMSTPIRQRIHQILVNMERIRWVPAEPSGNFLLVNIPEFRLHVIENGKQAFSMNVVVGTSQNNTVIFTGKLKYVVFSPYWNVPPGILKKEILPAIRRNPNYLERHDMEWFGNGQVRQRPGPKNSLGLVKFLFPNNYNIYLHDTPSKSLFNESKRAFSHGCIRVEEPLKLAEWILSGENSWTTDNIIAAMYAGKERFVNVKKDIPVFIGYFTAWVDQQGNLNFRDDLYGHDKKMAAKMFRSATP</sequence>
<dbReference type="PANTHER" id="PTHR41533:SF2">
    <property type="entry name" value="BLR7131 PROTEIN"/>
    <property type="match status" value="1"/>
</dbReference>
<evidence type="ECO:0000313" key="11">
    <source>
        <dbReference type="Proteomes" id="UP000765802"/>
    </source>
</evidence>
<evidence type="ECO:0000256" key="5">
    <source>
        <dbReference type="ARBA" id="ARBA00022984"/>
    </source>
</evidence>
<dbReference type="PANTHER" id="PTHR41533">
    <property type="entry name" value="L,D-TRANSPEPTIDASE HI_1667-RELATED"/>
    <property type="match status" value="1"/>
</dbReference>
<accession>A0ABR7M6U2</accession>
<dbReference type="Pfam" id="PF03734">
    <property type="entry name" value="YkuD"/>
    <property type="match status" value="1"/>
</dbReference>
<name>A0ABR7M6U2_9BACT</name>
<dbReference type="CDD" id="cd16913">
    <property type="entry name" value="YkuD_like"/>
    <property type="match status" value="1"/>
</dbReference>
<dbReference type="Pfam" id="PF20142">
    <property type="entry name" value="Scaffold"/>
    <property type="match status" value="1"/>
</dbReference>
<feature type="signal peptide" evidence="8">
    <location>
        <begin position="1"/>
        <end position="15"/>
    </location>
</feature>